<feature type="transmembrane region" description="Helical" evidence="6">
    <location>
        <begin position="372"/>
        <end position="393"/>
    </location>
</feature>
<feature type="transmembrane region" description="Helical" evidence="6">
    <location>
        <begin position="87"/>
        <end position="106"/>
    </location>
</feature>
<keyword evidence="9" id="KW-1185">Reference proteome</keyword>
<feature type="transmembrane region" description="Helical" evidence="6">
    <location>
        <begin position="304"/>
        <end position="329"/>
    </location>
</feature>
<reference evidence="9" key="1">
    <citation type="journal article" date="2019" name="Int. J. Syst. Evol. Microbiol.">
        <title>The Global Catalogue of Microorganisms (GCM) 10K type strain sequencing project: providing services to taxonomists for standard genome sequencing and annotation.</title>
        <authorList>
            <consortium name="The Broad Institute Genomics Platform"/>
            <consortium name="The Broad Institute Genome Sequencing Center for Infectious Disease"/>
            <person name="Wu L."/>
            <person name="Ma J."/>
        </authorList>
    </citation>
    <scope>NUCLEOTIDE SEQUENCE [LARGE SCALE GENOMIC DNA]</scope>
    <source>
        <strain evidence="9">JCM 18123</strain>
    </source>
</reference>
<feature type="region of interest" description="Disordered" evidence="5">
    <location>
        <begin position="461"/>
        <end position="481"/>
    </location>
</feature>
<evidence type="ECO:0000256" key="2">
    <source>
        <dbReference type="ARBA" id="ARBA00022692"/>
    </source>
</evidence>
<dbReference type="Pfam" id="PF07690">
    <property type="entry name" value="MFS_1"/>
    <property type="match status" value="1"/>
</dbReference>
<dbReference type="InterPro" id="IPR011701">
    <property type="entry name" value="MFS"/>
</dbReference>
<feature type="transmembrane region" description="Helical" evidence="6">
    <location>
        <begin position="180"/>
        <end position="199"/>
    </location>
</feature>
<evidence type="ECO:0000256" key="4">
    <source>
        <dbReference type="ARBA" id="ARBA00023136"/>
    </source>
</evidence>
<keyword evidence="4 6" id="KW-0472">Membrane</keyword>
<dbReference type="InterPro" id="IPR036259">
    <property type="entry name" value="MFS_trans_sf"/>
</dbReference>
<dbReference type="CDD" id="cd17321">
    <property type="entry name" value="MFS_MMR_MDR_like"/>
    <property type="match status" value="1"/>
</dbReference>
<dbReference type="InterPro" id="IPR020846">
    <property type="entry name" value="MFS_dom"/>
</dbReference>
<feature type="transmembrane region" description="Helical" evidence="6">
    <location>
        <begin position="211"/>
        <end position="230"/>
    </location>
</feature>
<feature type="transmembrane region" description="Helical" evidence="6">
    <location>
        <begin position="341"/>
        <end position="360"/>
    </location>
</feature>
<feature type="transmembrane region" description="Helical" evidence="6">
    <location>
        <begin position="236"/>
        <end position="257"/>
    </location>
</feature>
<keyword evidence="3 6" id="KW-1133">Transmembrane helix</keyword>
<evidence type="ECO:0000259" key="7">
    <source>
        <dbReference type="PROSITE" id="PS50850"/>
    </source>
</evidence>
<dbReference type="Gene3D" id="1.20.1250.20">
    <property type="entry name" value="MFS general substrate transporter like domains"/>
    <property type="match status" value="1"/>
</dbReference>
<keyword evidence="2 6" id="KW-0812">Transmembrane</keyword>
<evidence type="ECO:0000313" key="8">
    <source>
        <dbReference type="EMBL" id="GAA4937994.1"/>
    </source>
</evidence>
<feature type="transmembrane region" description="Helical" evidence="6">
    <location>
        <begin position="112"/>
        <end position="133"/>
    </location>
</feature>
<feature type="transmembrane region" description="Helical" evidence="6">
    <location>
        <begin position="413"/>
        <end position="431"/>
    </location>
</feature>
<gene>
    <name evidence="8" type="ORF">GCM10023224_18940</name>
</gene>
<evidence type="ECO:0000313" key="9">
    <source>
        <dbReference type="Proteomes" id="UP001499993"/>
    </source>
</evidence>
<dbReference type="EMBL" id="BAABIK010000008">
    <property type="protein sequence ID" value="GAA4937994.1"/>
    <property type="molecule type" value="Genomic_DNA"/>
</dbReference>
<comment type="caution">
    <text evidence="8">The sequence shown here is derived from an EMBL/GenBank/DDBJ whole genome shotgun (WGS) entry which is preliminary data.</text>
</comment>
<dbReference type="PROSITE" id="PS50850">
    <property type="entry name" value="MFS"/>
    <property type="match status" value="1"/>
</dbReference>
<dbReference type="Gene3D" id="1.20.1720.10">
    <property type="entry name" value="Multidrug resistance protein D"/>
    <property type="match status" value="1"/>
</dbReference>
<feature type="transmembrane region" description="Helical" evidence="6">
    <location>
        <begin position="57"/>
        <end position="75"/>
    </location>
</feature>
<sequence>MNAANPPAATAATGPAESKLVLPVVLSATFVQLLSVTIAQVAAPAIQRGLAAGPGEVQLVLAGYTLTYACLLITAARLGDRYGHRRLFAIGTALFALASAACAFAPTPAVLVAARLVQGAGSGLVAPQVLSIIQTSMHAHRRAHALGLYGATMGVASLAGPLLGGLLIGADLLGSGWRPIFLVTVPVALAALAGARALPSSRPAPGQGIDAAGAVLATAGFGMLILPLALGPDAGWPPWALGSLAGGAVVLVCFAATQRRGANPLVHPAALRDRTARSGILLVLVFNAGVPSFTYLLFLHLQQAAGYSALGAAVLSAPFAAAAVVGSRCAPLLARRHGPRLLTVSALALAAVMAGLAPLADSAPDPWTVTPLLVAGGAGFGLFTASVFSLVLARTTAETAGSLSGLLPTAQQLGGSVGITLVSLAYFAPAAGSGEAFWHAMLYQTGVFALTAAISLRLGRGSSTPPGPAHAGVDRSCSRRQ</sequence>
<accession>A0ABP9GCJ7</accession>
<organism evidence="8 9">
    <name type="scientific">Streptomonospora halophila</name>
    <dbReference type="NCBI Taxonomy" id="427369"/>
    <lineage>
        <taxon>Bacteria</taxon>
        <taxon>Bacillati</taxon>
        <taxon>Actinomycetota</taxon>
        <taxon>Actinomycetes</taxon>
        <taxon>Streptosporangiales</taxon>
        <taxon>Nocardiopsidaceae</taxon>
        <taxon>Streptomonospora</taxon>
    </lineage>
</organism>
<proteinExistence type="predicted"/>
<evidence type="ECO:0000256" key="3">
    <source>
        <dbReference type="ARBA" id="ARBA00022989"/>
    </source>
</evidence>
<evidence type="ECO:0000256" key="1">
    <source>
        <dbReference type="ARBA" id="ARBA00004651"/>
    </source>
</evidence>
<name>A0ABP9GCJ7_9ACTN</name>
<dbReference type="PANTHER" id="PTHR42718">
    <property type="entry name" value="MAJOR FACILITATOR SUPERFAMILY MULTIDRUG TRANSPORTER MFSC"/>
    <property type="match status" value="1"/>
</dbReference>
<comment type="subcellular location">
    <subcellularLocation>
        <location evidence="1">Cell membrane</location>
        <topology evidence="1">Multi-pass membrane protein</topology>
    </subcellularLocation>
</comment>
<evidence type="ECO:0000256" key="6">
    <source>
        <dbReference type="SAM" id="Phobius"/>
    </source>
</evidence>
<feature type="transmembrane region" description="Helical" evidence="6">
    <location>
        <begin position="437"/>
        <end position="456"/>
    </location>
</feature>
<feature type="transmembrane region" description="Helical" evidence="6">
    <location>
        <begin position="20"/>
        <end position="45"/>
    </location>
</feature>
<dbReference type="Proteomes" id="UP001499993">
    <property type="component" value="Unassembled WGS sequence"/>
</dbReference>
<protein>
    <submittedName>
        <fullName evidence="8">MFS transporter</fullName>
    </submittedName>
</protein>
<feature type="transmembrane region" description="Helical" evidence="6">
    <location>
        <begin position="278"/>
        <end position="298"/>
    </location>
</feature>
<feature type="compositionally biased region" description="Basic and acidic residues" evidence="5">
    <location>
        <begin position="472"/>
        <end position="481"/>
    </location>
</feature>
<dbReference type="RefSeq" id="WP_345556285.1">
    <property type="nucleotide sequence ID" value="NZ_BAABIK010000008.1"/>
</dbReference>
<dbReference type="PANTHER" id="PTHR42718:SF39">
    <property type="entry name" value="ACTINORHODIN TRANSPORTER-RELATED"/>
    <property type="match status" value="1"/>
</dbReference>
<dbReference type="SUPFAM" id="SSF103473">
    <property type="entry name" value="MFS general substrate transporter"/>
    <property type="match status" value="1"/>
</dbReference>
<feature type="domain" description="Major facilitator superfamily (MFS) profile" evidence="7">
    <location>
        <begin position="21"/>
        <end position="463"/>
    </location>
</feature>
<feature type="transmembrane region" description="Helical" evidence="6">
    <location>
        <begin position="145"/>
        <end position="168"/>
    </location>
</feature>
<evidence type="ECO:0000256" key="5">
    <source>
        <dbReference type="SAM" id="MobiDB-lite"/>
    </source>
</evidence>